<dbReference type="Pfam" id="PF02793">
    <property type="entry name" value="HRM"/>
    <property type="match status" value="1"/>
</dbReference>
<protein>
    <recommendedName>
        <fullName evidence="1">G-protein coupled receptors family 2 profile 1 domain-containing protein</fullName>
    </recommendedName>
</protein>
<evidence type="ECO:0000259" key="1">
    <source>
        <dbReference type="PROSITE" id="PS50227"/>
    </source>
</evidence>
<keyword evidence="3" id="KW-1185">Reference proteome</keyword>
<dbReference type="SUPFAM" id="SSF111418">
    <property type="entry name" value="Hormone receptor domain"/>
    <property type="match status" value="1"/>
</dbReference>
<dbReference type="GO" id="GO:0016020">
    <property type="term" value="C:membrane"/>
    <property type="evidence" value="ECO:0007669"/>
    <property type="project" value="InterPro"/>
</dbReference>
<dbReference type="PROSITE" id="PS50227">
    <property type="entry name" value="G_PROTEIN_RECEP_F2_3"/>
    <property type="match status" value="1"/>
</dbReference>
<dbReference type="InterPro" id="IPR001879">
    <property type="entry name" value="GPCR_2_extracellular_dom"/>
</dbReference>
<name>A0AAV4X275_CAEEX</name>
<feature type="domain" description="G-protein coupled receptors family 2 profile 1" evidence="1">
    <location>
        <begin position="43"/>
        <end position="90"/>
    </location>
</feature>
<accession>A0AAV4X275</accession>
<reference evidence="2 3" key="1">
    <citation type="submission" date="2021-06" db="EMBL/GenBank/DDBJ databases">
        <title>Caerostris extrusa draft genome.</title>
        <authorList>
            <person name="Kono N."/>
            <person name="Arakawa K."/>
        </authorList>
    </citation>
    <scope>NUCLEOTIDE SEQUENCE [LARGE SCALE GENOMIC DNA]</scope>
</reference>
<comment type="caution">
    <text evidence="2">The sequence shown here is derived from an EMBL/GenBank/DDBJ whole genome shotgun (WGS) entry which is preliminary data.</text>
</comment>
<evidence type="ECO:0000313" key="2">
    <source>
        <dbReference type="EMBL" id="GIY88637.1"/>
    </source>
</evidence>
<dbReference type="EMBL" id="BPLR01017086">
    <property type="protein sequence ID" value="GIY88637.1"/>
    <property type="molecule type" value="Genomic_DNA"/>
</dbReference>
<dbReference type="GO" id="GO:0004930">
    <property type="term" value="F:G protein-coupled receptor activity"/>
    <property type="evidence" value="ECO:0007669"/>
    <property type="project" value="InterPro"/>
</dbReference>
<evidence type="ECO:0000313" key="3">
    <source>
        <dbReference type="Proteomes" id="UP001054945"/>
    </source>
</evidence>
<proteinExistence type="predicted"/>
<dbReference type="InterPro" id="IPR036445">
    <property type="entry name" value="GPCR_2_extracell_dom_sf"/>
</dbReference>
<dbReference type="Gene3D" id="4.10.1240.10">
    <property type="entry name" value="GPCR, family 2, extracellular hormone receptor domain"/>
    <property type="match status" value="1"/>
</dbReference>
<organism evidence="2 3">
    <name type="scientific">Caerostris extrusa</name>
    <name type="common">Bark spider</name>
    <name type="synonym">Caerostris bankana</name>
    <dbReference type="NCBI Taxonomy" id="172846"/>
    <lineage>
        <taxon>Eukaryota</taxon>
        <taxon>Metazoa</taxon>
        <taxon>Ecdysozoa</taxon>
        <taxon>Arthropoda</taxon>
        <taxon>Chelicerata</taxon>
        <taxon>Arachnida</taxon>
        <taxon>Araneae</taxon>
        <taxon>Araneomorphae</taxon>
        <taxon>Entelegynae</taxon>
        <taxon>Araneoidea</taxon>
        <taxon>Araneidae</taxon>
        <taxon>Caerostris</taxon>
    </lineage>
</organism>
<dbReference type="AlphaFoldDB" id="A0AAV4X275"/>
<sequence>MNLHAILKANDLTSVSILKTKESFSFNHFYVQICHLLYLGEPFCEPVWDSVLCWPAVPAGETAWRSCWYVLQYIPSLDVKASCSHQIDKGKKQTWNLLAVAALRQGDMGLRWELSGVFLNGKQVFDSSLGNDILP</sequence>
<gene>
    <name evidence="2" type="ORF">CEXT_102921</name>
</gene>
<dbReference type="Proteomes" id="UP001054945">
    <property type="component" value="Unassembled WGS sequence"/>
</dbReference>